<gene>
    <name evidence="1" type="ORF">QEH59_06935</name>
</gene>
<evidence type="ECO:0008006" key="3">
    <source>
        <dbReference type="Google" id="ProtNLM"/>
    </source>
</evidence>
<sequence length="107" mass="12417">MERYDASGLTQEAFSRREGIRYGTLVAWLGRQWRVGLCKAPEVKKETIRYERLKASKREPSAERFADLPVKETIEILPDEVRANPELDERIGITEETFEVRITPPLL</sequence>
<reference evidence="1 2" key="1">
    <citation type="submission" date="2023-04" db="EMBL/GenBank/DDBJ databases">
        <title>A novel bacteria isolated from coastal sediment.</title>
        <authorList>
            <person name="Liu X.-J."/>
            <person name="Du Z.-J."/>
        </authorList>
    </citation>
    <scope>NUCLEOTIDE SEQUENCE [LARGE SCALE GENOMIC DNA]</scope>
    <source>
        <strain evidence="1 2">SDUM461004</strain>
    </source>
</reference>
<organism evidence="1 2">
    <name type="scientific">Thalassobacterium sedimentorum</name>
    <dbReference type="NCBI Taxonomy" id="3041258"/>
    <lineage>
        <taxon>Bacteria</taxon>
        <taxon>Pseudomonadati</taxon>
        <taxon>Verrucomicrobiota</taxon>
        <taxon>Opitutia</taxon>
        <taxon>Puniceicoccales</taxon>
        <taxon>Coraliomargaritaceae</taxon>
        <taxon>Thalassobacterium</taxon>
    </lineage>
</organism>
<comment type="caution">
    <text evidence="1">The sequence shown here is derived from an EMBL/GenBank/DDBJ whole genome shotgun (WGS) entry which is preliminary data.</text>
</comment>
<accession>A0ABU1AHJ0</accession>
<evidence type="ECO:0000313" key="2">
    <source>
        <dbReference type="Proteomes" id="UP001243717"/>
    </source>
</evidence>
<dbReference type="EMBL" id="JARXIC010000009">
    <property type="protein sequence ID" value="MDQ8194152.1"/>
    <property type="molecule type" value="Genomic_DNA"/>
</dbReference>
<proteinExistence type="predicted"/>
<dbReference type="RefSeq" id="WP_308984635.1">
    <property type="nucleotide sequence ID" value="NZ_JARXIC010000009.1"/>
</dbReference>
<protein>
    <recommendedName>
        <fullName evidence="3">Transposase</fullName>
    </recommendedName>
</protein>
<keyword evidence="2" id="KW-1185">Reference proteome</keyword>
<name>A0ABU1AHJ0_9BACT</name>
<dbReference type="Proteomes" id="UP001243717">
    <property type="component" value="Unassembled WGS sequence"/>
</dbReference>
<evidence type="ECO:0000313" key="1">
    <source>
        <dbReference type="EMBL" id="MDQ8194152.1"/>
    </source>
</evidence>